<proteinExistence type="predicted"/>
<gene>
    <name evidence="1" type="ORF">CCDG5_0558</name>
</gene>
<name>A0A078KRD4_9FIRM</name>
<reference evidence="2" key="1">
    <citation type="submission" date="2014-07" db="EMBL/GenBank/DDBJ databases">
        <authorList>
            <person name="Wibberg D."/>
        </authorList>
    </citation>
    <scope>NUCLEOTIDE SEQUENCE [LARGE SCALE GENOMIC DNA]</scope>
    <source>
        <strain evidence="2">DG5</strain>
    </source>
</reference>
<dbReference type="PANTHER" id="PTHR12526">
    <property type="entry name" value="GLYCOSYLTRANSFERASE"/>
    <property type="match status" value="1"/>
</dbReference>
<dbReference type="GO" id="GO:0016740">
    <property type="term" value="F:transferase activity"/>
    <property type="evidence" value="ECO:0007669"/>
    <property type="project" value="UniProtKB-KW"/>
</dbReference>
<dbReference type="KEGG" id="ccel:CCDG5_0558"/>
<dbReference type="EMBL" id="LM995447">
    <property type="protein sequence ID" value="CDZ23689.1"/>
    <property type="molecule type" value="Genomic_DNA"/>
</dbReference>
<keyword evidence="1" id="KW-0808">Transferase</keyword>
<dbReference type="STRING" id="29343.CCDG5_0558"/>
<dbReference type="HOGENOM" id="CLU_666899_0_0_9"/>
<protein>
    <submittedName>
        <fullName evidence="1">Group 1 glycosyl transferase</fullName>
    </submittedName>
</protein>
<dbReference type="OrthoDB" id="525353at2"/>
<sequence>MRIVRKFVTAQRVLRKQGFGEVLGLAKDNIANLYNRASYLFISFAERSNAKLAVRVHRKPAKPRILYITSEFEAFHSQTARYRIDNFKKALRGKAETVSVLIDYKTSFDNLIKWADIVVLMRVTWVPKVDEIIEAAKRYGTPVVFDIDDLIFLPRYVENYCRVLGDMSEENIKLRAKEFAGFEKTFKLCDYATASTPYIAEQMKKEGKKAFVIHNALNRRQLKIAERAKRAADGVRAIGYLSGTKTHDKDFEIVLPAITRIMDEYPGVRLNVAGYLDFDMLPEQVREKTRIAPYMRWTRLMKFGAQNYINIAPLDVENPFCHAKSELKYFEAAAVFVPTVASAVDTYKRCIENGVNGILATTTDEWYTALKKLLDDKDFYNTVSKNAHDSALEHYSPDANAAEALAAYNAIIMDFRGA</sequence>
<organism evidence="1 2">
    <name type="scientific">[Clostridium] cellulosi</name>
    <dbReference type="NCBI Taxonomy" id="29343"/>
    <lineage>
        <taxon>Bacteria</taxon>
        <taxon>Bacillati</taxon>
        <taxon>Bacillota</taxon>
        <taxon>Clostridia</taxon>
        <taxon>Eubacteriales</taxon>
        <taxon>Oscillospiraceae</taxon>
        <taxon>Oscillospiraceae incertae sedis</taxon>
    </lineage>
</organism>
<evidence type="ECO:0000313" key="1">
    <source>
        <dbReference type="EMBL" id="CDZ23689.1"/>
    </source>
</evidence>
<dbReference type="Proteomes" id="UP000032431">
    <property type="component" value="Chromosome I"/>
</dbReference>
<dbReference type="Pfam" id="PF13692">
    <property type="entry name" value="Glyco_trans_1_4"/>
    <property type="match status" value="1"/>
</dbReference>
<accession>A0A078KRD4</accession>
<dbReference type="AlphaFoldDB" id="A0A078KRD4"/>
<keyword evidence="2" id="KW-1185">Reference proteome</keyword>
<dbReference type="Gene3D" id="3.40.50.2000">
    <property type="entry name" value="Glycogen Phosphorylase B"/>
    <property type="match status" value="2"/>
</dbReference>
<evidence type="ECO:0000313" key="2">
    <source>
        <dbReference type="Proteomes" id="UP000032431"/>
    </source>
</evidence>
<dbReference type="PATRIC" id="fig|29343.3.peg.576"/>
<dbReference type="SUPFAM" id="SSF53756">
    <property type="entry name" value="UDP-Glycosyltransferase/glycogen phosphorylase"/>
    <property type="match status" value="1"/>
</dbReference>